<dbReference type="Pfam" id="PF13715">
    <property type="entry name" value="CarbopepD_reg_2"/>
    <property type="match status" value="1"/>
</dbReference>
<evidence type="ECO:0000256" key="7">
    <source>
        <dbReference type="ARBA" id="ARBA00023237"/>
    </source>
</evidence>
<dbReference type="InterPro" id="IPR023997">
    <property type="entry name" value="TonB-dep_OMP_SusC/RagA_CS"/>
</dbReference>
<dbReference type="SUPFAM" id="SSF56935">
    <property type="entry name" value="Porins"/>
    <property type="match status" value="1"/>
</dbReference>
<dbReference type="NCBIfam" id="TIGR04057">
    <property type="entry name" value="SusC_RagA_signa"/>
    <property type="match status" value="1"/>
</dbReference>
<gene>
    <name evidence="12" type="ORF">QTN47_00200</name>
</gene>
<evidence type="ECO:0000259" key="11">
    <source>
        <dbReference type="Pfam" id="PF07715"/>
    </source>
</evidence>
<dbReference type="Pfam" id="PF00593">
    <property type="entry name" value="TonB_dep_Rec_b-barrel"/>
    <property type="match status" value="1"/>
</dbReference>
<evidence type="ECO:0000256" key="9">
    <source>
        <dbReference type="RuleBase" id="RU003357"/>
    </source>
</evidence>
<feature type="domain" description="TonB-dependent receptor plug" evidence="11">
    <location>
        <begin position="139"/>
        <end position="246"/>
    </location>
</feature>
<name>A0ABV3Z8U0_9BACT</name>
<evidence type="ECO:0000259" key="10">
    <source>
        <dbReference type="Pfam" id="PF00593"/>
    </source>
</evidence>
<keyword evidence="3 8" id="KW-1134">Transmembrane beta strand</keyword>
<reference evidence="12 13" key="1">
    <citation type="submission" date="2023-07" db="EMBL/GenBank/DDBJ databases">
        <authorList>
            <person name="Lian W.-H."/>
        </authorList>
    </citation>
    <scope>NUCLEOTIDE SEQUENCE [LARGE SCALE GENOMIC DNA]</scope>
    <source>
        <strain evidence="12 13">SYSU DXS3180</strain>
    </source>
</reference>
<dbReference type="InterPro" id="IPR037066">
    <property type="entry name" value="Plug_dom_sf"/>
</dbReference>
<evidence type="ECO:0000313" key="12">
    <source>
        <dbReference type="EMBL" id="MEX6685890.1"/>
    </source>
</evidence>
<dbReference type="SUPFAM" id="SSF49464">
    <property type="entry name" value="Carboxypeptidase regulatory domain-like"/>
    <property type="match status" value="1"/>
</dbReference>
<dbReference type="Gene3D" id="2.40.170.20">
    <property type="entry name" value="TonB-dependent receptor, beta-barrel domain"/>
    <property type="match status" value="1"/>
</dbReference>
<dbReference type="PROSITE" id="PS52016">
    <property type="entry name" value="TONB_DEPENDENT_REC_3"/>
    <property type="match status" value="1"/>
</dbReference>
<accession>A0ABV3Z8U0</accession>
<keyword evidence="4 8" id="KW-0812">Transmembrane</keyword>
<comment type="caution">
    <text evidence="12">The sequence shown here is derived from an EMBL/GenBank/DDBJ whole genome shotgun (WGS) entry which is preliminary data.</text>
</comment>
<evidence type="ECO:0000256" key="6">
    <source>
        <dbReference type="ARBA" id="ARBA00023136"/>
    </source>
</evidence>
<dbReference type="NCBIfam" id="TIGR04056">
    <property type="entry name" value="OMP_RagA_SusC"/>
    <property type="match status" value="1"/>
</dbReference>
<dbReference type="InterPro" id="IPR012910">
    <property type="entry name" value="Plug_dom"/>
</dbReference>
<evidence type="ECO:0000256" key="8">
    <source>
        <dbReference type="PROSITE-ProRule" id="PRU01360"/>
    </source>
</evidence>
<evidence type="ECO:0000256" key="5">
    <source>
        <dbReference type="ARBA" id="ARBA00023077"/>
    </source>
</evidence>
<protein>
    <submittedName>
        <fullName evidence="12">SusC/RagA family TonB-linked outer membrane protein</fullName>
    </submittedName>
</protein>
<keyword evidence="5 9" id="KW-0798">TonB box</keyword>
<keyword evidence="2 8" id="KW-0813">Transport</keyword>
<feature type="domain" description="TonB-dependent receptor-like beta-barrel" evidence="10">
    <location>
        <begin position="419"/>
        <end position="967"/>
    </location>
</feature>
<dbReference type="RefSeq" id="WP_369327279.1">
    <property type="nucleotide sequence ID" value="NZ_JAULBC010000001.1"/>
</dbReference>
<sequence length="1010" mass="112607">MNVACCIKNRHVNLFRQKKLYLLKKGLQFIACVTLLFFSNPGSPQSAVTITGTVKGPKNEKLHNASVNLKKTTIEATTNEEGFYSINVPNGKGTLVISMTGYETQEVNINGKSVLDITLEEGEKKLTEVVVVGYGTVQKKELTSSVTTVRNKDFLSGGINNPLQLIDGKVSGVVVSNPAAADPNRSTDIQVRGASSLKAGNGPLIIIDGMAGGEIRNLAQQDIESISILKDASAAAIYGSRGANGVVLIQTKKGKAGKVSMSYDGYVEHDAVAAKPDMLSPEEFLAHKRDQDLGASTNWYNELIRYNNVGQNHYLSLSGGNENSLFRISGNYRTKQAIDIVSDRKEYGLRANFLQKALNGLLEVGGNFSYRAVKEQYPYGGDDISYDAFKMAVKLNPTAPIMDPANPLNYNTFKGYDTYNPVQDLKTRDNNADRTYAIVDINFKLNILKNLYSELKLAHQSQTMNRHEYLSSKSAESVNGGFTGRARLKDENWKDYTVEWTSNYSTRAGKHDFKAMGGYSYQEFNNDGSWIQNRRFLSDAFTYNSIGQGDWGNGQAIRMDDVMSSWRSKEKVIAGLGRITYNFDETYYLTASARYEGNTKFGDDHKWGLFPAVSGAWRITKLPALQSVKNLDELKFRVSYGETGRSNFDRYTALAKYSGYGRYQNDQGQWIRVYGPGNNPNPNLQWEKAIAYNIGIDFSLFKSKLSGSIEAFDRKSKALISEYDVPVGPYPHEKMFVNVGTTSGKGLELNVNWNVLKTKNLAYSTNVIASYIKTKVQTWSNDQYHANYYYDQYLPSPGNPGPAYRLEPGVEIGSFYGYKYAGIDDKGNIQVWKDGIVGKEKIDATNEANADRDRVYLGHGAPHYELSWGNSLNYKNFDLSLYFRGRFNYKIINLYQMYFGLQAEPGVNLLKDAYTRNGQITSGKVICDYFLEPGDYFKLDNITLGWSPAIKSSVLKNLRIYGTVRNVFTITKYSGLDPTTVGVTGLTPGYGDLSVYPITRNFTLGAQINF</sequence>
<proteinExistence type="inferred from homology"/>
<dbReference type="InterPro" id="IPR023996">
    <property type="entry name" value="TonB-dep_OMP_SusC/RagA"/>
</dbReference>
<evidence type="ECO:0000313" key="13">
    <source>
        <dbReference type="Proteomes" id="UP001560573"/>
    </source>
</evidence>
<keyword evidence="13" id="KW-1185">Reference proteome</keyword>
<organism evidence="12 13">
    <name type="scientific">Danxiaibacter flavus</name>
    <dbReference type="NCBI Taxonomy" id="3049108"/>
    <lineage>
        <taxon>Bacteria</taxon>
        <taxon>Pseudomonadati</taxon>
        <taxon>Bacteroidota</taxon>
        <taxon>Chitinophagia</taxon>
        <taxon>Chitinophagales</taxon>
        <taxon>Chitinophagaceae</taxon>
        <taxon>Danxiaibacter</taxon>
    </lineage>
</organism>
<dbReference type="Pfam" id="PF07715">
    <property type="entry name" value="Plug"/>
    <property type="match status" value="1"/>
</dbReference>
<evidence type="ECO:0000256" key="4">
    <source>
        <dbReference type="ARBA" id="ARBA00022692"/>
    </source>
</evidence>
<dbReference type="EMBL" id="JAULBC010000001">
    <property type="protein sequence ID" value="MEX6685890.1"/>
    <property type="molecule type" value="Genomic_DNA"/>
</dbReference>
<dbReference type="InterPro" id="IPR000531">
    <property type="entry name" value="Beta-barrel_TonB"/>
</dbReference>
<comment type="similarity">
    <text evidence="8 9">Belongs to the TonB-dependent receptor family.</text>
</comment>
<dbReference type="Proteomes" id="UP001560573">
    <property type="component" value="Unassembled WGS sequence"/>
</dbReference>
<dbReference type="InterPro" id="IPR036942">
    <property type="entry name" value="Beta-barrel_TonB_sf"/>
</dbReference>
<comment type="subcellular location">
    <subcellularLocation>
        <location evidence="1 8">Cell outer membrane</location>
        <topology evidence="1 8">Multi-pass membrane protein</topology>
    </subcellularLocation>
</comment>
<evidence type="ECO:0000256" key="3">
    <source>
        <dbReference type="ARBA" id="ARBA00022452"/>
    </source>
</evidence>
<evidence type="ECO:0000256" key="1">
    <source>
        <dbReference type="ARBA" id="ARBA00004571"/>
    </source>
</evidence>
<dbReference type="Gene3D" id="2.170.130.10">
    <property type="entry name" value="TonB-dependent receptor, plug domain"/>
    <property type="match status" value="1"/>
</dbReference>
<dbReference type="InterPro" id="IPR008969">
    <property type="entry name" value="CarboxyPept-like_regulatory"/>
</dbReference>
<keyword evidence="6 8" id="KW-0472">Membrane</keyword>
<dbReference type="InterPro" id="IPR039426">
    <property type="entry name" value="TonB-dep_rcpt-like"/>
</dbReference>
<evidence type="ECO:0000256" key="2">
    <source>
        <dbReference type="ARBA" id="ARBA00022448"/>
    </source>
</evidence>
<keyword evidence="7 8" id="KW-0998">Cell outer membrane</keyword>
<dbReference type="Gene3D" id="2.60.40.1120">
    <property type="entry name" value="Carboxypeptidase-like, regulatory domain"/>
    <property type="match status" value="1"/>
</dbReference>